<proteinExistence type="predicted"/>
<gene>
    <name evidence="1" type="ORF">T190423A01A_20267</name>
</gene>
<reference evidence="1 2" key="1">
    <citation type="submission" date="2024-05" db="EMBL/GenBank/DDBJ databases">
        <authorList>
            <person name="Duchaud E."/>
        </authorList>
    </citation>
    <scope>NUCLEOTIDE SEQUENCE [LARGE SCALE GENOMIC DNA]</scope>
    <source>
        <strain evidence="1">Ena-SAMPLE-TAB-13-05-2024-13:56:06:370-140308</strain>
    </source>
</reference>
<keyword evidence="2" id="KW-1185">Reference proteome</keyword>
<sequence length="100" mass="11328">MLKSLFTYSLTFLLLFSITVPTIVSLSDYDICETSLLLDIEEDTDSNEKSEEVKEIKILKTEVAFINVSSANSKAKINTYNLELYQTIYHSLESPPPELS</sequence>
<dbReference type="EMBL" id="CAXJIO010000011">
    <property type="protein sequence ID" value="CAL2102516.1"/>
    <property type="molecule type" value="Genomic_DNA"/>
</dbReference>
<evidence type="ECO:0000313" key="1">
    <source>
        <dbReference type="EMBL" id="CAL2102516.1"/>
    </source>
</evidence>
<organism evidence="1 2">
    <name type="scientific">Tenacibaculum polynesiense</name>
    <dbReference type="NCBI Taxonomy" id="3137857"/>
    <lineage>
        <taxon>Bacteria</taxon>
        <taxon>Pseudomonadati</taxon>
        <taxon>Bacteroidota</taxon>
        <taxon>Flavobacteriia</taxon>
        <taxon>Flavobacteriales</taxon>
        <taxon>Flavobacteriaceae</taxon>
        <taxon>Tenacibaculum</taxon>
    </lineage>
</organism>
<evidence type="ECO:0000313" key="2">
    <source>
        <dbReference type="Proteomes" id="UP001497527"/>
    </source>
</evidence>
<comment type="caution">
    <text evidence="1">The sequence shown here is derived from an EMBL/GenBank/DDBJ whole genome shotgun (WGS) entry which is preliminary data.</text>
</comment>
<name>A0ABP1EVP6_9FLAO</name>
<accession>A0ABP1EVP6</accession>
<protein>
    <submittedName>
        <fullName evidence="1">Uncharacterized protein</fullName>
    </submittedName>
</protein>
<dbReference type="Proteomes" id="UP001497527">
    <property type="component" value="Unassembled WGS sequence"/>
</dbReference>